<dbReference type="EMBL" id="JASPKZ010005320">
    <property type="protein sequence ID" value="KAJ9588659.1"/>
    <property type="molecule type" value="Genomic_DNA"/>
</dbReference>
<comment type="caution">
    <text evidence="1">The sequence shown here is derived from an EMBL/GenBank/DDBJ whole genome shotgun (WGS) entry which is preliminary data.</text>
</comment>
<reference evidence="1" key="1">
    <citation type="journal article" date="2023" name="IScience">
        <title>Live-bearing cockroach genome reveals convergent evolutionary mechanisms linked to viviparity in insects and beyond.</title>
        <authorList>
            <person name="Fouks B."/>
            <person name="Harrison M.C."/>
            <person name="Mikhailova A.A."/>
            <person name="Marchal E."/>
            <person name="English S."/>
            <person name="Carruthers M."/>
            <person name="Jennings E.C."/>
            <person name="Chiamaka E.L."/>
            <person name="Frigard R.A."/>
            <person name="Pippel M."/>
            <person name="Attardo G.M."/>
            <person name="Benoit J.B."/>
            <person name="Bornberg-Bauer E."/>
            <person name="Tobe S.S."/>
        </authorList>
    </citation>
    <scope>NUCLEOTIDE SEQUENCE</scope>
    <source>
        <strain evidence="1">Stay&amp;Tobe</strain>
    </source>
</reference>
<accession>A0AAD8EG53</accession>
<gene>
    <name evidence="1" type="ORF">L9F63_018048</name>
</gene>
<proteinExistence type="predicted"/>
<dbReference type="AlphaFoldDB" id="A0AAD8EG53"/>
<sequence length="89" mass="10337">IKKKKRTEIFTIYWASSLEAKFNESNPIVGWFDPNLNKCERTSPSNFINKQNSYIKLFLSPYNRHCSIADTLSSSSAVFTTVNFFPFCR</sequence>
<evidence type="ECO:0000313" key="2">
    <source>
        <dbReference type="Proteomes" id="UP001233999"/>
    </source>
</evidence>
<feature type="non-terminal residue" evidence="1">
    <location>
        <position position="1"/>
    </location>
</feature>
<feature type="non-terminal residue" evidence="1">
    <location>
        <position position="89"/>
    </location>
</feature>
<organism evidence="1 2">
    <name type="scientific">Diploptera punctata</name>
    <name type="common">Pacific beetle cockroach</name>
    <dbReference type="NCBI Taxonomy" id="6984"/>
    <lineage>
        <taxon>Eukaryota</taxon>
        <taxon>Metazoa</taxon>
        <taxon>Ecdysozoa</taxon>
        <taxon>Arthropoda</taxon>
        <taxon>Hexapoda</taxon>
        <taxon>Insecta</taxon>
        <taxon>Pterygota</taxon>
        <taxon>Neoptera</taxon>
        <taxon>Polyneoptera</taxon>
        <taxon>Dictyoptera</taxon>
        <taxon>Blattodea</taxon>
        <taxon>Blaberoidea</taxon>
        <taxon>Blaberidae</taxon>
        <taxon>Diplopterinae</taxon>
        <taxon>Diploptera</taxon>
    </lineage>
</organism>
<evidence type="ECO:0000313" key="1">
    <source>
        <dbReference type="EMBL" id="KAJ9588659.1"/>
    </source>
</evidence>
<keyword evidence="2" id="KW-1185">Reference proteome</keyword>
<name>A0AAD8EG53_DIPPU</name>
<dbReference type="Proteomes" id="UP001233999">
    <property type="component" value="Unassembled WGS sequence"/>
</dbReference>
<protein>
    <submittedName>
        <fullName evidence="1">Uncharacterized protein</fullName>
    </submittedName>
</protein>
<reference evidence="1" key="2">
    <citation type="submission" date="2023-05" db="EMBL/GenBank/DDBJ databases">
        <authorList>
            <person name="Fouks B."/>
        </authorList>
    </citation>
    <scope>NUCLEOTIDE SEQUENCE</scope>
    <source>
        <strain evidence="1">Stay&amp;Tobe</strain>
        <tissue evidence="1">Testes</tissue>
    </source>
</reference>